<dbReference type="InterPro" id="IPR037185">
    <property type="entry name" value="EmrE-like"/>
</dbReference>
<feature type="transmembrane region" description="Helical" evidence="1">
    <location>
        <begin position="279"/>
        <end position="297"/>
    </location>
</feature>
<feature type="transmembrane region" description="Helical" evidence="1">
    <location>
        <begin position="167"/>
        <end position="190"/>
    </location>
</feature>
<feature type="transmembrane region" description="Helical" evidence="1">
    <location>
        <begin position="73"/>
        <end position="91"/>
    </location>
</feature>
<reference evidence="3" key="1">
    <citation type="submission" date="2017-01" db="EMBL/GenBank/DDBJ databases">
        <title>Comparative genomics of anhydrobiosis in the tardigrade Hypsibius dujardini.</title>
        <authorList>
            <person name="Yoshida Y."/>
            <person name="Koutsovoulos G."/>
            <person name="Laetsch D."/>
            <person name="Stevens L."/>
            <person name="Kumar S."/>
            <person name="Horikawa D."/>
            <person name="Ishino K."/>
            <person name="Komine S."/>
            <person name="Tomita M."/>
            <person name="Blaxter M."/>
            <person name="Arakawa K."/>
        </authorList>
    </citation>
    <scope>NUCLEOTIDE SEQUENCE [LARGE SCALE GENOMIC DNA]</scope>
    <source>
        <strain evidence="3">Z151</strain>
    </source>
</reference>
<organism evidence="2 3">
    <name type="scientific">Hypsibius exemplaris</name>
    <name type="common">Freshwater tardigrade</name>
    <dbReference type="NCBI Taxonomy" id="2072580"/>
    <lineage>
        <taxon>Eukaryota</taxon>
        <taxon>Metazoa</taxon>
        <taxon>Ecdysozoa</taxon>
        <taxon>Tardigrada</taxon>
        <taxon>Eutardigrada</taxon>
        <taxon>Parachela</taxon>
        <taxon>Hypsibioidea</taxon>
        <taxon>Hypsibiidae</taxon>
        <taxon>Hypsibius</taxon>
    </lineage>
</organism>
<evidence type="ECO:0000256" key="1">
    <source>
        <dbReference type="SAM" id="Phobius"/>
    </source>
</evidence>
<evidence type="ECO:0000313" key="2">
    <source>
        <dbReference type="EMBL" id="OQV16723.1"/>
    </source>
</evidence>
<keyword evidence="1" id="KW-0472">Membrane</keyword>
<sequence length="409" mass="44978">MEQKSSATEEAVEYSQTRRKLAVSALGQREFQTPGKKDKKNYELKELGQTNAGDVEAAAEEPSEPALLKPDSVMQVAFLVLLVLLVTAFGVADSQLAKETYSDKFNAPFLILYVGQMTRTLTFPLFLLVSAIIARVKNRPFSARETTRDCLLVFGPQGLTIITFLKVIPVLAIVGNVVGLGLYLSALAFISSSETTTLMTSQVAMIYVISIFLLKQQVLAVKVFATLLSFGGVAMTAISKGFQGDSSSGIVLALISAAVYASMQTYMKYVLYKPNLGRVCLYMSSTSAFVLLVGWVFPLSMRLTNFEKWDFDTAPWLPVFGASSATLLSSIFYNYGVSIASPFFMSMYNLALIPANNSSRFKFEFKKKKGRVPMEKFASSAVEASLRFHLPGLTSQKRLMRHLLACWPG</sequence>
<proteinExistence type="predicted"/>
<feature type="transmembrane region" description="Helical" evidence="1">
    <location>
        <begin position="111"/>
        <end position="134"/>
    </location>
</feature>
<comment type="caution">
    <text evidence="2">The sequence shown here is derived from an EMBL/GenBank/DDBJ whole genome shotgun (WGS) entry which is preliminary data.</text>
</comment>
<dbReference type="OrthoDB" id="10062838at2759"/>
<dbReference type="Proteomes" id="UP000192578">
    <property type="component" value="Unassembled WGS sequence"/>
</dbReference>
<accession>A0A1W0WNL5</accession>
<feature type="transmembrane region" description="Helical" evidence="1">
    <location>
        <begin position="196"/>
        <end position="214"/>
    </location>
</feature>
<feature type="transmembrane region" description="Helical" evidence="1">
    <location>
        <begin position="317"/>
        <end position="337"/>
    </location>
</feature>
<feature type="transmembrane region" description="Helical" evidence="1">
    <location>
        <begin position="250"/>
        <end position="267"/>
    </location>
</feature>
<dbReference type="EMBL" id="MTYJ01000071">
    <property type="protein sequence ID" value="OQV16723.1"/>
    <property type="molecule type" value="Genomic_DNA"/>
</dbReference>
<dbReference type="PANTHER" id="PTHR19346:SF4">
    <property type="entry name" value="SUGAR PHOSPHATE TRANSPORTER DOMAIN-CONTAINING PROTEIN"/>
    <property type="match status" value="1"/>
</dbReference>
<feature type="transmembrane region" description="Helical" evidence="1">
    <location>
        <begin position="219"/>
        <end position="238"/>
    </location>
</feature>
<name>A0A1W0WNL5_HYPEX</name>
<evidence type="ECO:0000313" key="3">
    <source>
        <dbReference type="Proteomes" id="UP000192578"/>
    </source>
</evidence>
<keyword evidence="1" id="KW-1133">Transmembrane helix</keyword>
<dbReference type="InterPro" id="IPR026505">
    <property type="entry name" value="Solute_c_fam_35_mem_F3/F4"/>
</dbReference>
<dbReference type="AlphaFoldDB" id="A0A1W0WNL5"/>
<protein>
    <submittedName>
        <fullName evidence="2">Thiamine transporter SLC35F3</fullName>
    </submittedName>
</protein>
<keyword evidence="1" id="KW-0812">Transmembrane</keyword>
<gene>
    <name evidence="2" type="ORF">BV898_09231</name>
</gene>
<dbReference type="SUPFAM" id="SSF103481">
    <property type="entry name" value="Multidrug resistance efflux transporter EmrE"/>
    <property type="match status" value="1"/>
</dbReference>
<keyword evidence="3" id="KW-1185">Reference proteome</keyword>
<dbReference type="PANTHER" id="PTHR19346">
    <property type="entry name" value="SUGAR PHOSPHATE TRANSPORTER DOMAIN-CONTAINING PROTEIN"/>
    <property type="match status" value="1"/>
</dbReference>